<dbReference type="InterPro" id="IPR052739">
    <property type="entry name" value="FAAH2"/>
</dbReference>
<dbReference type="PANTHER" id="PTHR43372">
    <property type="entry name" value="FATTY-ACID AMIDE HYDROLASE"/>
    <property type="match status" value="1"/>
</dbReference>
<feature type="domain" description="Amidase" evidence="1">
    <location>
        <begin position="24"/>
        <end position="463"/>
    </location>
</feature>
<dbReference type="SUPFAM" id="SSF75304">
    <property type="entry name" value="Amidase signature (AS) enzymes"/>
    <property type="match status" value="1"/>
</dbReference>
<evidence type="ECO:0000313" key="2">
    <source>
        <dbReference type="EMBL" id="TCO75439.1"/>
    </source>
</evidence>
<gene>
    <name evidence="2" type="ORF">EV688_1085</name>
</gene>
<evidence type="ECO:0000313" key="3">
    <source>
        <dbReference type="Proteomes" id="UP000294980"/>
    </source>
</evidence>
<reference evidence="2 3" key="1">
    <citation type="submission" date="2019-03" db="EMBL/GenBank/DDBJ databases">
        <title>Genomic Encyclopedia of Type Strains, Phase IV (KMG-IV): sequencing the most valuable type-strain genomes for metagenomic binning, comparative biology and taxonomic classification.</title>
        <authorList>
            <person name="Goeker M."/>
        </authorList>
    </citation>
    <scope>NUCLEOTIDE SEQUENCE [LARGE SCALE GENOMIC DNA]</scope>
    <source>
        <strain evidence="2 3">DSM 23344</strain>
    </source>
</reference>
<protein>
    <submittedName>
        <fullName evidence="2">Amidase</fullName>
    </submittedName>
</protein>
<dbReference type="InterPro" id="IPR023631">
    <property type="entry name" value="Amidase_dom"/>
</dbReference>
<dbReference type="InterPro" id="IPR036928">
    <property type="entry name" value="AS_sf"/>
</dbReference>
<dbReference type="Proteomes" id="UP000294980">
    <property type="component" value="Unassembled WGS sequence"/>
</dbReference>
<dbReference type="NCBIfam" id="NF004816">
    <property type="entry name" value="PRK06170.1"/>
    <property type="match status" value="1"/>
</dbReference>
<comment type="caution">
    <text evidence="2">The sequence shown here is derived from an EMBL/GenBank/DDBJ whole genome shotgun (WGS) entry which is preliminary data.</text>
</comment>
<dbReference type="AlphaFoldDB" id="A0A4R2KW29"/>
<dbReference type="PANTHER" id="PTHR43372:SF4">
    <property type="entry name" value="FATTY-ACID AMIDE HYDROLASE 2"/>
    <property type="match status" value="1"/>
</dbReference>
<dbReference type="Gene3D" id="3.90.1300.10">
    <property type="entry name" value="Amidase signature (AS) domain"/>
    <property type="match status" value="1"/>
</dbReference>
<dbReference type="EMBL" id="SLWX01000008">
    <property type="protein sequence ID" value="TCO75439.1"/>
    <property type="molecule type" value="Genomic_DNA"/>
</dbReference>
<accession>A0A4R2KW29</accession>
<dbReference type="GO" id="GO:0012505">
    <property type="term" value="C:endomembrane system"/>
    <property type="evidence" value="ECO:0007669"/>
    <property type="project" value="TreeGrafter"/>
</dbReference>
<sequence length="486" mass="52482">MSLLYRSAFGIAEDIKARQISAVEVLTFFLERIDTFNADINAVVAMDTDAALTRARAADDAADRGEDWGPLHGVPLTIKDAYCTAGLVTVGGIPACAEHIPERNAAAVQRYVNAGAIVFGKTNVPFMSADLQVFNDVYGVTNNPWRRDRTCGGSSGGSAAALAAGLTPLELGSDIGGSIRTPCHFNGVFGHKPTYGLVSLQGHLPPGEDVLSEPDLSVAGPMATCVDDLEKALDLLIGPAPGVATEHSFTLPAVRFDTVRQLRVAVWSDDSFCPVDPVIAEHVEAAADCLERLGASVDRRARPDIDPEANHHNYTQLMLSVLGADMPESVRRMAESRVAEADPEDMSEPLLQMRGIALSHRDWLRQNEIRMRTRRAWASFFTQYDVLLCPCAHVPAFPHDHAEDMQSRLLHVDGVARPYTEILRWAGLTLNALLPATAVPLGTTRDGLPVGCQIAAAHMGDRTSLAVARLLETHHRAFVPPPGYSH</sequence>
<keyword evidence="3" id="KW-1185">Reference proteome</keyword>
<dbReference type="RefSeq" id="WP_117318109.1">
    <property type="nucleotide sequence ID" value="NZ_QQSW01000010.1"/>
</dbReference>
<evidence type="ECO:0000259" key="1">
    <source>
        <dbReference type="Pfam" id="PF01425"/>
    </source>
</evidence>
<proteinExistence type="predicted"/>
<dbReference type="OrthoDB" id="8872210at2"/>
<name>A0A4R2KW29_9GAMM</name>
<dbReference type="Pfam" id="PF01425">
    <property type="entry name" value="Amidase"/>
    <property type="match status" value="1"/>
</dbReference>
<organism evidence="2 3">
    <name type="scientific">Chromatocurvus halotolerans</name>
    <dbReference type="NCBI Taxonomy" id="1132028"/>
    <lineage>
        <taxon>Bacteria</taxon>
        <taxon>Pseudomonadati</taxon>
        <taxon>Pseudomonadota</taxon>
        <taxon>Gammaproteobacteria</taxon>
        <taxon>Cellvibrionales</taxon>
        <taxon>Halieaceae</taxon>
        <taxon>Chromatocurvus</taxon>
    </lineage>
</organism>